<protein>
    <submittedName>
        <fullName evidence="1">Uncharacterized protein</fullName>
    </submittedName>
</protein>
<accession>A0ACB7SL18</accession>
<proteinExistence type="predicted"/>
<dbReference type="Proteomes" id="UP000821845">
    <property type="component" value="Chromosome 3"/>
</dbReference>
<evidence type="ECO:0000313" key="2">
    <source>
        <dbReference type="Proteomes" id="UP000821845"/>
    </source>
</evidence>
<evidence type="ECO:0000313" key="1">
    <source>
        <dbReference type="EMBL" id="KAH6935380.1"/>
    </source>
</evidence>
<name>A0ACB7SL18_HYAAI</name>
<reference evidence="1" key="1">
    <citation type="submission" date="2020-05" db="EMBL/GenBank/DDBJ databases">
        <title>Large-scale comparative analyses of tick genomes elucidate their genetic diversity and vector capacities.</title>
        <authorList>
            <person name="Jia N."/>
            <person name="Wang J."/>
            <person name="Shi W."/>
            <person name="Du L."/>
            <person name="Sun Y."/>
            <person name="Zhan W."/>
            <person name="Jiang J."/>
            <person name="Wang Q."/>
            <person name="Zhang B."/>
            <person name="Ji P."/>
            <person name="Sakyi L.B."/>
            <person name="Cui X."/>
            <person name="Yuan T."/>
            <person name="Jiang B."/>
            <person name="Yang W."/>
            <person name="Lam T.T.-Y."/>
            <person name="Chang Q."/>
            <person name="Ding S."/>
            <person name="Wang X."/>
            <person name="Zhu J."/>
            <person name="Ruan X."/>
            <person name="Zhao L."/>
            <person name="Wei J."/>
            <person name="Que T."/>
            <person name="Du C."/>
            <person name="Cheng J."/>
            <person name="Dai P."/>
            <person name="Han X."/>
            <person name="Huang E."/>
            <person name="Gao Y."/>
            <person name="Liu J."/>
            <person name="Shao H."/>
            <person name="Ye R."/>
            <person name="Li L."/>
            <person name="Wei W."/>
            <person name="Wang X."/>
            <person name="Wang C."/>
            <person name="Yang T."/>
            <person name="Huo Q."/>
            <person name="Li W."/>
            <person name="Guo W."/>
            <person name="Chen H."/>
            <person name="Zhou L."/>
            <person name="Ni X."/>
            <person name="Tian J."/>
            <person name="Zhou Y."/>
            <person name="Sheng Y."/>
            <person name="Liu T."/>
            <person name="Pan Y."/>
            <person name="Xia L."/>
            <person name="Li J."/>
            <person name="Zhao F."/>
            <person name="Cao W."/>
        </authorList>
    </citation>
    <scope>NUCLEOTIDE SEQUENCE</scope>
    <source>
        <strain evidence="1">Hyas-2018</strain>
    </source>
</reference>
<sequence length="79" mass="8813">MATKVSTLDAKFDGLAAQLNNFIAHVKNTYVTKQHLNTSLSDLHPDRKRVRANGRNTSRSISPTRESRQRPESTEHGGP</sequence>
<organism evidence="1 2">
    <name type="scientific">Hyalomma asiaticum</name>
    <name type="common">Tick</name>
    <dbReference type="NCBI Taxonomy" id="266040"/>
    <lineage>
        <taxon>Eukaryota</taxon>
        <taxon>Metazoa</taxon>
        <taxon>Ecdysozoa</taxon>
        <taxon>Arthropoda</taxon>
        <taxon>Chelicerata</taxon>
        <taxon>Arachnida</taxon>
        <taxon>Acari</taxon>
        <taxon>Parasitiformes</taxon>
        <taxon>Ixodida</taxon>
        <taxon>Ixodoidea</taxon>
        <taxon>Ixodidae</taxon>
        <taxon>Hyalomminae</taxon>
        <taxon>Hyalomma</taxon>
    </lineage>
</organism>
<gene>
    <name evidence="1" type="ORF">HPB50_005409</name>
</gene>
<dbReference type="EMBL" id="CM023483">
    <property type="protein sequence ID" value="KAH6935380.1"/>
    <property type="molecule type" value="Genomic_DNA"/>
</dbReference>
<keyword evidence="2" id="KW-1185">Reference proteome</keyword>
<comment type="caution">
    <text evidence="1">The sequence shown here is derived from an EMBL/GenBank/DDBJ whole genome shotgun (WGS) entry which is preliminary data.</text>
</comment>